<evidence type="ECO:0000256" key="5">
    <source>
        <dbReference type="RuleBase" id="RU000416"/>
    </source>
</evidence>
<dbReference type="SUPFAM" id="SSF53335">
    <property type="entry name" value="S-adenosyl-L-methionine-dependent methyltransferases"/>
    <property type="match status" value="1"/>
</dbReference>
<dbReference type="PRINTS" id="PR00105">
    <property type="entry name" value="C5METTRFRASE"/>
</dbReference>
<dbReference type="PANTHER" id="PTHR46098">
    <property type="entry name" value="TRNA (CYTOSINE(38)-C(5))-METHYLTRANSFERASE"/>
    <property type="match status" value="1"/>
</dbReference>
<dbReference type="EMBL" id="MN448288">
    <property type="protein sequence ID" value="QFG74454.1"/>
    <property type="molecule type" value="Genomic_DNA"/>
</dbReference>
<comment type="catalytic activity">
    <reaction evidence="6">
        <text>a 2'-deoxycytidine in DNA + S-adenosyl-L-methionine = a 5-methyl-2'-deoxycytidine in DNA + S-adenosyl-L-homocysteine + H(+)</text>
        <dbReference type="Rhea" id="RHEA:13681"/>
        <dbReference type="Rhea" id="RHEA-COMP:11369"/>
        <dbReference type="Rhea" id="RHEA-COMP:11370"/>
        <dbReference type="ChEBI" id="CHEBI:15378"/>
        <dbReference type="ChEBI" id="CHEBI:57856"/>
        <dbReference type="ChEBI" id="CHEBI:59789"/>
        <dbReference type="ChEBI" id="CHEBI:85452"/>
        <dbReference type="ChEBI" id="CHEBI:85454"/>
        <dbReference type="EC" id="2.1.1.37"/>
    </reaction>
</comment>
<evidence type="ECO:0000256" key="3">
    <source>
        <dbReference type="ARBA" id="ARBA00022691"/>
    </source>
</evidence>
<dbReference type="Gene3D" id="3.90.120.10">
    <property type="entry name" value="DNA Methylase, subunit A, domain 2"/>
    <property type="match status" value="1"/>
</dbReference>
<accession>A0A5J6VLT7</accession>
<keyword evidence="1 4" id="KW-0489">Methyltransferase</keyword>
<feature type="active site" evidence="4">
    <location>
        <position position="80"/>
    </location>
</feature>
<name>A0A5J6VLT7_9VIRU</name>
<dbReference type="GO" id="GO:0003886">
    <property type="term" value="F:DNA (cytosine-5-)-methyltransferase activity"/>
    <property type="evidence" value="ECO:0007669"/>
    <property type="project" value="UniProtKB-EC"/>
</dbReference>
<dbReference type="InterPro" id="IPR018117">
    <property type="entry name" value="C5_DNA_meth_AS"/>
</dbReference>
<keyword evidence="2 4" id="KW-0808">Transferase</keyword>
<dbReference type="PROSITE" id="PS00094">
    <property type="entry name" value="C5_MTASE_1"/>
    <property type="match status" value="1"/>
</dbReference>
<dbReference type="Gene3D" id="3.40.50.150">
    <property type="entry name" value="Vaccinia Virus protein VP39"/>
    <property type="match status" value="1"/>
</dbReference>
<keyword evidence="3 4" id="KW-0949">S-adenosyl-L-methionine</keyword>
<evidence type="ECO:0000256" key="2">
    <source>
        <dbReference type="ARBA" id="ARBA00022679"/>
    </source>
</evidence>
<dbReference type="PANTHER" id="PTHR46098:SF1">
    <property type="entry name" value="TRNA (CYTOSINE(38)-C(5))-METHYLTRANSFERASE"/>
    <property type="match status" value="1"/>
</dbReference>
<evidence type="ECO:0000313" key="7">
    <source>
        <dbReference type="EMBL" id="QFG74454.1"/>
    </source>
</evidence>
<dbReference type="InterPro" id="IPR001525">
    <property type="entry name" value="C5_MeTfrase"/>
</dbReference>
<comment type="similarity">
    <text evidence="4 5">Belongs to the class I-like SAM-binding methyltransferase superfamily. C5-methyltransferase family.</text>
</comment>
<dbReference type="Pfam" id="PF00145">
    <property type="entry name" value="DNA_methylase"/>
    <property type="match status" value="1"/>
</dbReference>
<protein>
    <recommendedName>
        <fullName evidence="6">Cytosine-specific methyltransferase</fullName>
        <ecNumber evidence="6">2.1.1.37</ecNumber>
    </recommendedName>
</protein>
<evidence type="ECO:0000256" key="4">
    <source>
        <dbReference type="PROSITE-ProRule" id="PRU01016"/>
    </source>
</evidence>
<dbReference type="PROSITE" id="PS51679">
    <property type="entry name" value="SAM_MT_C5"/>
    <property type="match status" value="1"/>
</dbReference>
<proteinExistence type="inferred from homology"/>
<organism evidence="7">
    <name type="scientific">Megaviridae environmental sample</name>
    <dbReference type="NCBI Taxonomy" id="1737588"/>
    <lineage>
        <taxon>Viruses</taxon>
        <taxon>Varidnaviria</taxon>
        <taxon>Bamfordvirae</taxon>
        <taxon>Nucleocytoviricota</taxon>
        <taxon>Megaviricetes</taxon>
        <taxon>Imitervirales</taxon>
        <taxon>Mimiviridae</taxon>
        <taxon>environmental samples</taxon>
    </lineage>
</organism>
<evidence type="ECO:0000256" key="6">
    <source>
        <dbReference type="RuleBase" id="RU000417"/>
    </source>
</evidence>
<dbReference type="InterPro" id="IPR050750">
    <property type="entry name" value="C5-MTase"/>
</dbReference>
<reference evidence="7" key="1">
    <citation type="journal article" date="2019" name="Philos. Trans. R. Soc. Lond., B, Biol. Sci.">
        <title>Targeted metagenomic recovery of four divergent viruses reveals shared and distinctive characteristics of giant viruses of marine eukaryotes.</title>
        <authorList>
            <person name="Needham D.M."/>
            <person name="Poirier C."/>
            <person name="Hehenberger E."/>
            <person name="Jimenez V."/>
            <person name="Swalwell J.E."/>
            <person name="Santoro A.E."/>
            <person name="Worden A.Z."/>
        </authorList>
    </citation>
    <scope>NUCLEOTIDE SEQUENCE</scope>
    <source>
        <strain evidence="7">MPacV-611</strain>
    </source>
</reference>
<dbReference type="GO" id="GO:0032259">
    <property type="term" value="P:methylation"/>
    <property type="evidence" value="ECO:0007669"/>
    <property type="project" value="UniProtKB-KW"/>
</dbReference>
<dbReference type="NCBIfam" id="TIGR00675">
    <property type="entry name" value="dcm"/>
    <property type="match status" value="1"/>
</dbReference>
<evidence type="ECO:0000256" key="1">
    <source>
        <dbReference type="ARBA" id="ARBA00022603"/>
    </source>
</evidence>
<dbReference type="EC" id="2.1.1.37" evidence="6"/>
<sequence>MNAISLFSGMGGDSYAIEKCGLKLVAYSEKEEKFRQVHELNFDNCTLLGSPDGNIIKTTKEEILNYKDQNIDLVFAGFPCQGFSNAGKKLPDDPRNTLFREFLRVTRLLKPKYIIGENVKGLLSRKTASGELYIDIIEQEFEKLDYIINYEVMKAHEYGVPQKRERLIIVGVLDGPKFEFPEKSDTICSLETPKKIVNFDMTGAIKINEDNPNYHVLKNIPQECILTDMKNEEDTNNPHPNLKLLATDVDYTYTIKKKKKVDGQIITVDDPKTYKNRLSFGKRASSIHGEIIDIRNPCKTIICTYARQPRLFVPLKNKNGFYLRCLLPNELKQIQGFPPDYNLGEDTALPIKTSDQIVMIGNAVPPPLIEIVINKLVNNVA</sequence>
<dbReference type="InterPro" id="IPR029063">
    <property type="entry name" value="SAM-dependent_MTases_sf"/>
</dbReference>